<evidence type="ECO:0000256" key="1">
    <source>
        <dbReference type="ARBA" id="ARBA00004141"/>
    </source>
</evidence>
<name>A0A1I8P3C2_STOCA</name>
<dbReference type="EnsemblMetazoa" id="SCAU004488-RA">
    <property type="protein sequence ID" value="SCAU004488-PA"/>
    <property type="gene ID" value="SCAU004488"/>
</dbReference>
<dbReference type="GO" id="GO:0008028">
    <property type="term" value="F:monocarboxylic acid transmembrane transporter activity"/>
    <property type="evidence" value="ECO:0007669"/>
    <property type="project" value="TreeGrafter"/>
</dbReference>
<dbReference type="InterPro" id="IPR020846">
    <property type="entry name" value="MFS_dom"/>
</dbReference>
<gene>
    <name evidence="4" type="primary">106095890</name>
</gene>
<keyword evidence="2" id="KW-0472">Membrane</keyword>
<evidence type="ECO:0000259" key="3">
    <source>
        <dbReference type="PROSITE" id="PS50850"/>
    </source>
</evidence>
<feature type="transmembrane region" description="Helical" evidence="2">
    <location>
        <begin position="113"/>
        <end position="139"/>
    </location>
</feature>
<sequence length="526" mass="59251">MDANNQLCDQNGASKVLPKKSVKTKKRNKSDLGDNFVAPDGGWAWLVAVASGFNMLVIFAAAHQFGIIFHQHMTELKISNTQLTTIINTQIAVSGLTGIINGPLFRRFSYRQVGLIGSVLSFAGLFACAFADSFLWFIFSFSCCYGFGRSFVISSLTIAINTYFDKQRRAAASYRFGVASLGPIFLPYLATFLMDSYGVKYTMLCFAAFSLNAFVGSLIFQPVKWHVRKEKPEMEVLEKFHVDDDKGNDLNIETRREEELFPKYTKKETEHYEHELQQLNGTRESANNHSLSLTTKEKQVVQGEKEDDPKKPRKSCMSSFVTFFDLDLLRDFSYLNLVIGLTLINFSEMNFVILTPFILKDFGFAMHDIALALSLMGFCDLIIRFLVPVITSKLKLSNKAYFTFGVLAMCVGRFALTFDINFSSMIAIFLWMGFCKSFRTVISSLLIPDHVPLKRLPAAAGIQRVISGAFCMACGPLVGLIRDKTSYGFTLNCFNLLCVLALLLWFMEYLIHKCSKPSVLDKKDFC</sequence>
<feature type="transmembrane region" description="Helical" evidence="2">
    <location>
        <begin position="364"/>
        <end position="387"/>
    </location>
</feature>
<feature type="transmembrane region" description="Helical" evidence="2">
    <location>
        <begin position="200"/>
        <end position="220"/>
    </location>
</feature>
<proteinExistence type="predicted"/>
<dbReference type="PANTHER" id="PTHR11360:SF8">
    <property type="entry name" value="BCDNA.LD28120-RELATED"/>
    <property type="match status" value="1"/>
</dbReference>
<dbReference type="Proteomes" id="UP000095300">
    <property type="component" value="Unassembled WGS sequence"/>
</dbReference>
<dbReference type="PANTHER" id="PTHR11360">
    <property type="entry name" value="MONOCARBOXYLATE TRANSPORTER"/>
    <property type="match status" value="1"/>
</dbReference>
<keyword evidence="5" id="KW-1185">Reference proteome</keyword>
<dbReference type="VEuPathDB" id="VectorBase:SCAU004488"/>
<evidence type="ECO:0000313" key="4">
    <source>
        <dbReference type="EnsemblMetazoa" id="SCAU004488-PB"/>
    </source>
</evidence>
<feature type="transmembrane region" description="Helical" evidence="2">
    <location>
        <begin position="422"/>
        <end position="447"/>
    </location>
</feature>
<dbReference type="KEGG" id="scac:106095890"/>
<dbReference type="SUPFAM" id="SSF103473">
    <property type="entry name" value="MFS general substrate transporter"/>
    <property type="match status" value="1"/>
</dbReference>
<feature type="transmembrane region" description="Helical" evidence="2">
    <location>
        <begin position="334"/>
        <end position="358"/>
    </location>
</feature>
<reference evidence="5" key="1">
    <citation type="submission" date="2015-05" db="EMBL/GenBank/DDBJ databases">
        <authorList>
            <person name="Wilson R.K."/>
            <person name="Warren W.C."/>
            <person name="Olafson P."/>
        </authorList>
    </citation>
    <scope>NUCLEOTIDE SEQUENCE [LARGE SCALE GENOMIC DNA]</scope>
    <source>
        <strain evidence="5">USDA</strain>
    </source>
</reference>
<evidence type="ECO:0000313" key="5">
    <source>
        <dbReference type="Proteomes" id="UP000095300"/>
    </source>
</evidence>
<feature type="transmembrane region" description="Helical" evidence="2">
    <location>
        <begin position="487"/>
        <end position="506"/>
    </location>
</feature>
<dbReference type="FunFam" id="1.20.1250.20:FF:000383">
    <property type="entry name" value="Blast:Monocarboxylate transporter 13"/>
    <property type="match status" value="1"/>
</dbReference>
<keyword evidence="2" id="KW-0812">Transmembrane</keyword>
<feature type="transmembrane region" description="Helical" evidence="2">
    <location>
        <begin position="145"/>
        <end position="164"/>
    </location>
</feature>
<feature type="transmembrane region" description="Helical" evidence="2">
    <location>
        <begin position="176"/>
        <end position="194"/>
    </location>
</feature>
<protein>
    <recommendedName>
        <fullName evidence="3">Major facilitator superfamily (MFS) profile domain-containing protein</fullName>
    </recommendedName>
</protein>
<dbReference type="InterPro" id="IPR036259">
    <property type="entry name" value="MFS_trans_sf"/>
</dbReference>
<organism evidence="4 5">
    <name type="scientific">Stomoxys calcitrans</name>
    <name type="common">Stable fly</name>
    <name type="synonym">Conops calcitrans</name>
    <dbReference type="NCBI Taxonomy" id="35570"/>
    <lineage>
        <taxon>Eukaryota</taxon>
        <taxon>Metazoa</taxon>
        <taxon>Ecdysozoa</taxon>
        <taxon>Arthropoda</taxon>
        <taxon>Hexapoda</taxon>
        <taxon>Insecta</taxon>
        <taxon>Pterygota</taxon>
        <taxon>Neoptera</taxon>
        <taxon>Endopterygota</taxon>
        <taxon>Diptera</taxon>
        <taxon>Brachycera</taxon>
        <taxon>Muscomorpha</taxon>
        <taxon>Muscoidea</taxon>
        <taxon>Muscidae</taxon>
        <taxon>Stomoxys</taxon>
    </lineage>
</organism>
<comment type="subcellular location">
    <subcellularLocation>
        <location evidence="1">Membrane</location>
        <topology evidence="1">Multi-pass membrane protein</topology>
    </subcellularLocation>
</comment>
<feature type="domain" description="Major facilitator superfamily (MFS) profile" evidence="3">
    <location>
        <begin position="40"/>
        <end position="516"/>
    </location>
</feature>
<dbReference type="OrthoDB" id="410267at2759"/>
<dbReference type="PROSITE" id="PS50850">
    <property type="entry name" value="MFS"/>
    <property type="match status" value="1"/>
</dbReference>
<dbReference type="CDD" id="cd17352">
    <property type="entry name" value="MFS_MCT_SLC16"/>
    <property type="match status" value="1"/>
</dbReference>
<dbReference type="GO" id="GO:0016020">
    <property type="term" value="C:membrane"/>
    <property type="evidence" value="ECO:0007669"/>
    <property type="project" value="UniProtKB-SubCell"/>
</dbReference>
<evidence type="ECO:0000256" key="2">
    <source>
        <dbReference type="SAM" id="Phobius"/>
    </source>
</evidence>
<dbReference type="EnsemblMetazoa" id="SCAU004488-RB">
    <property type="protein sequence ID" value="SCAU004488-PB"/>
    <property type="gene ID" value="SCAU004488"/>
</dbReference>
<keyword evidence="2" id="KW-1133">Transmembrane helix</keyword>
<accession>A0A1I8P3C2</accession>
<feature type="transmembrane region" description="Helical" evidence="2">
    <location>
        <begin position="43"/>
        <end position="69"/>
    </location>
</feature>
<dbReference type="Gene3D" id="1.20.1250.20">
    <property type="entry name" value="MFS general substrate transporter like domains"/>
    <property type="match status" value="1"/>
</dbReference>
<feature type="transmembrane region" description="Helical" evidence="2">
    <location>
        <begin position="459"/>
        <end position="481"/>
    </location>
</feature>
<dbReference type="Pfam" id="PF07690">
    <property type="entry name" value="MFS_1"/>
    <property type="match status" value="2"/>
</dbReference>
<dbReference type="AlphaFoldDB" id="A0A1I8P3C2"/>
<dbReference type="InterPro" id="IPR011701">
    <property type="entry name" value="MFS"/>
</dbReference>
<dbReference type="InterPro" id="IPR050327">
    <property type="entry name" value="Proton-linked_MCT"/>
</dbReference>
<reference evidence="4" key="2">
    <citation type="submission" date="2020-05" db="UniProtKB">
        <authorList>
            <consortium name="EnsemblMetazoa"/>
        </authorList>
    </citation>
    <scope>IDENTIFICATION</scope>
    <source>
        <strain evidence="4">USDA</strain>
    </source>
</reference>